<organism evidence="3">
    <name type="scientific">Noccaea caerulescens</name>
    <name type="common">Alpine penny-cress</name>
    <name type="synonym">Thlaspi caerulescens</name>
    <dbReference type="NCBI Taxonomy" id="107243"/>
    <lineage>
        <taxon>Eukaryota</taxon>
        <taxon>Viridiplantae</taxon>
        <taxon>Streptophyta</taxon>
        <taxon>Embryophyta</taxon>
        <taxon>Tracheophyta</taxon>
        <taxon>Spermatophyta</taxon>
        <taxon>Magnoliopsida</taxon>
        <taxon>eudicotyledons</taxon>
        <taxon>Gunneridae</taxon>
        <taxon>Pentapetalae</taxon>
        <taxon>rosids</taxon>
        <taxon>malvids</taxon>
        <taxon>Brassicales</taxon>
        <taxon>Brassicaceae</taxon>
        <taxon>Coluteocarpeae</taxon>
        <taxon>Noccaea</taxon>
    </lineage>
</organism>
<dbReference type="Gene3D" id="1.25.40.10">
    <property type="entry name" value="Tetratricopeptide repeat domain"/>
    <property type="match status" value="1"/>
</dbReference>
<dbReference type="EMBL" id="GEVM01027461">
    <property type="protein sequence ID" value="JAU78477.1"/>
    <property type="molecule type" value="Transcribed_RNA"/>
</dbReference>
<dbReference type="Pfam" id="PF20431">
    <property type="entry name" value="E_motif"/>
    <property type="match status" value="1"/>
</dbReference>
<dbReference type="AlphaFoldDB" id="A0A1J3IET1"/>
<accession>A0A1J3IET1</accession>
<dbReference type="InterPro" id="IPR011990">
    <property type="entry name" value="TPR-like_helical_dom_sf"/>
</dbReference>
<dbReference type="InterPro" id="IPR046960">
    <property type="entry name" value="PPR_At4g14850-like_plant"/>
</dbReference>
<dbReference type="GO" id="GO:0009451">
    <property type="term" value="P:RNA modification"/>
    <property type="evidence" value="ECO:0007669"/>
    <property type="project" value="InterPro"/>
</dbReference>
<keyword evidence="2" id="KW-0812">Transmembrane</keyword>
<evidence type="ECO:0000313" key="3">
    <source>
        <dbReference type="EMBL" id="JAU78477.1"/>
    </source>
</evidence>
<dbReference type="Pfam" id="PF01535">
    <property type="entry name" value="PPR"/>
    <property type="match status" value="2"/>
</dbReference>
<keyword evidence="2" id="KW-1133">Transmembrane helix</keyword>
<dbReference type="InterPro" id="IPR002885">
    <property type="entry name" value="PPR_rpt"/>
</dbReference>
<protein>
    <submittedName>
        <fullName evidence="3">Pentatricopeptide repeat-containing protein</fullName>
    </submittedName>
</protein>
<evidence type="ECO:0000256" key="1">
    <source>
        <dbReference type="ARBA" id="ARBA00022737"/>
    </source>
</evidence>
<keyword evidence="2" id="KW-0472">Membrane</keyword>
<dbReference type="InterPro" id="IPR046848">
    <property type="entry name" value="E_motif"/>
</dbReference>
<dbReference type="PANTHER" id="PTHR47926">
    <property type="entry name" value="PENTATRICOPEPTIDE REPEAT-CONTAINING PROTEIN"/>
    <property type="match status" value="1"/>
</dbReference>
<gene>
    <name evidence="3" type="ORF">MP_TR9460_c0_g1_i1_g.28745</name>
</gene>
<reference evidence="3" key="1">
    <citation type="submission" date="2016-07" db="EMBL/GenBank/DDBJ databases">
        <title>De novo transcriptome assembly of four accessions of the metal hyperaccumulator plant Noccaea caerulescens.</title>
        <authorList>
            <person name="Blande D."/>
            <person name="Halimaa P."/>
            <person name="Tervahauta A.I."/>
            <person name="Aarts M.G."/>
            <person name="Karenlampi S.O."/>
        </authorList>
    </citation>
    <scope>NUCLEOTIDE SEQUENCE</scope>
</reference>
<dbReference type="GO" id="GO:0003723">
    <property type="term" value="F:RNA binding"/>
    <property type="evidence" value="ECO:0007669"/>
    <property type="project" value="InterPro"/>
</dbReference>
<sequence>MIKEGIEPNAVTFLGVLSACVHGGLVGKSLLYIRQMEEYKIVPELKHYASVADCMARAGLLEEAEKFIDEMPVEPDEAVMGAVLSGCKVYGNVEVGERVAKKLIRLEPGKASYYVTLAGLYSGAGRFDEAESLRQWMKEKQISKVPGCSSI</sequence>
<evidence type="ECO:0000256" key="2">
    <source>
        <dbReference type="SAM" id="Phobius"/>
    </source>
</evidence>
<feature type="transmembrane region" description="Helical" evidence="2">
    <location>
        <begin position="12"/>
        <end position="33"/>
    </location>
</feature>
<keyword evidence="1" id="KW-0677">Repeat</keyword>
<dbReference type="PROSITE" id="PS51257">
    <property type="entry name" value="PROKAR_LIPOPROTEIN"/>
    <property type="match status" value="1"/>
</dbReference>
<dbReference type="NCBIfam" id="TIGR00756">
    <property type="entry name" value="PPR"/>
    <property type="match status" value="1"/>
</dbReference>
<name>A0A1J3IET1_NOCCA</name>
<proteinExistence type="predicted"/>